<feature type="non-terminal residue" evidence="1">
    <location>
        <position position="1"/>
    </location>
</feature>
<protein>
    <submittedName>
        <fullName evidence="1">Uncharacterized protein</fullName>
    </submittedName>
</protein>
<dbReference type="AlphaFoldDB" id="X1CMM6"/>
<organism evidence="1">
    <name type="scientific">marine sediment metagenome</name>
    <dbReference type="NCBI Taxonomy" id="412755"/>
    <lineage>
        <taxon>unclassified sequences</taxon>
        <taxon>metagenomes</taxon>
        <taxon>ecological metagenomes</taxon>
    </lineage>
</organism>
<sequence>YMEFRNYFDIPCEEIDEKGIMSYLERLYRKIGAPKGRIRAWYSLPHEDKGIKRICVYYSADEIQEKQAVR</sequence>
<dbReference type="EMBL" id="BART01037652">
    <property type="protein sequence ID" value="GAH09696.1"/>
    <property type="molecule type" value="Genomic_DNA"/>
</dbReference>
<proteinExistence type="predicted"/>
<reference evidence="1" key="1">
    <citation type="journal article" date="2014" name="Front. Microbiol.">
        <title>High frequency of phylogenetically diverse reductive dehalogenase-homologous genes in deep subseafloor sedimentary metagenomes.</title>
        <authorList>
            <person name="Kawai M."/>
            <person name="Futagami T."/>
            <person name="Toyoda A."/>
            <person name="Takaki Y."/>
            <person name="Nishi S."/>
            <person name="Hori S."/>
            <person name="Arai W."/>
            <person name="Tsubouchi T."/>
            <person name="Morono Y."/>
            <person name="Uchiyama I."/>
            <person name="Ito T."/>
            <person name="Fujiyama A."/>
            <person name="Inagaki F."/>
            <person name="Takami H."/>
        </authorList>
    </citation>
    <scope>NUCLEOTIDE SEQUENCE</scope>
    <source>
        <strain evidence="1">Expedition CK06-06</strain>
    </source>
</reference>
<comment type="caution">
    <text evidence="1">The sequence shown here is derived from an EMBL/GenBank/DDBJ whole genome shotgun (WGS) entry which is preliminary data.</text>
</comment>
<name>X1CMM6_9ZZZZ</name>
<evidence type="ECO:0000313" key="1">
    <source>
        <dbReference type="EMBL" id="GAH09696.1"/>
    </source>
</evidence>
<accession>X1CMM6</accession>
<gene>
    <name evidence="1" type="ORF">S01H4_62883</name>
</gene>